<keyword evidence="2" id="KW-1185">Reference proteome</keyword>
<reference evidence="1 2" key="1">
    <citation type="journal article" date="2015" name="Genome Biol. Evol.">
        <title>Comparative Genomics of a Bacterivorous Green Alga Reveals Evolutionary Causalities and Consequences of Phago-Mixotrophic Mode of Nutrition.</title>
        <authorList>
            <person name="Burns J.A."/>
            <person name="Paasch A."/>
            <person name="Narechania A."/>
            <person name="Kim E."/>
        </authorList>
    </citation>
    <scope>NUCLEOTIDE SEQUENCE [LARGE SCALE GENOMIC DNA]</scope>
    <source>
        <strain evidence="1 2">PLY_AMNH</strain>
    </source>
</reference>
<evidence type="ECO:0000313" key="1">
    <source>
        <dbReference type="EMBL" id="KAK3282762.1"/>
    </source>
</evidence>
<sequence length="684" mass="76962">MAAPRALPCLAKAGLLGMKNGSQRRPGALPILRRHTVVVSWRWPFTKPGCEDPRWPFNPADPLAHKQAKRLELHTSLVEALARCTEEYAWLDWSCAPQYHVHPNPCLEISNSGVYFREAAQMLIWERNALEGLRVGKEYMKRAWTMAERVQRCKGRGLRLRNFVSLRKIAQIRRLSMIGPRTSSREAKDLLLIYRMLWDVLDKLFQAGLLQISNTVGSSCSGVGTTQHSHSTVPVPIAAAVNTFMVKMLVARNSIFSNLDRTMRFGVEFYDCREHWEEFLNPDVMAAFEAAGGTYSADPRRVGDWHAQCVCVTDFWELLLEAPLQEHLAALENPRWVCQYLTDWAGINYLAANQRDLLWALVAAGVLSNPVSSYEELVVEAARRLRVDGLELAMPVILHSRHYVQSDKRRSRFKLSDEMKELVPTWHPHRFSPIDWCVPLSVVISLRQWLGLVQSIAKRWDCPVACTVVCLQGACETPVVLAQLGQGRVEREEYGGIAGMLRNKKLVEALAKLQNSAKRNYRASDTGEILVLEHEGEEHLRGDPLSPSSVTSTAAVEPDDVEQDQEVELLLQITLCHPTEHCTLTPGRGPRRPSPVWMSAAEHANMVSKADIVTSYRWAYSTNDQAWLLRSRTSALKQLSITFRGVAPTKAKLETAVQHALDRAAPGNNVRVMSALLDEPLALQ</sequence>
<proteinExistence type="predicted"/>
<comment type="caution">
    <text evidence="1">The sequence shown here is derived from an EMBL/GenBank/DDBJ whole genome shotgun (WGS) entry which is preliminary data.</text>
</comment>
<dbReference type="AlphaFoldDB" id="A0AAE0GRB7"/>
<evidence type="ECO:0000313" key="2">
    <source>
        <dbReference type="Proteomes" id="UP001190700"/>
    </source>
</evidence>
<name>A0AAE0GRB7_9CHLO</name>
<gene>
    <name evidence="1" type="ORF">CYMTET_9515</name>
</gene>
<dbReference type="EMBL" id="LGRX02003164">
    <property type="protein sequence ID" value="KAK3282762.1"/>
    <property type="molecule type" value="Genomic_DNA"/>
</dbReference>
<protein>
    <submittedName>
        <fullName evidence="1">Uncharacterized protein</fullName>
    </submittedName>
</protein>
<dbReference type="Proteomes" id="UP001190700">
    <property type="component" value="Unassembled WGS sequence"/>
</dbReference>
<accession>A0AAE0GRB7</accession>
<organism evidence="1 2">
    <name type="scientific">Cymbomonas tetramitiformis</name>
    <dbReference type="NCBI Taxonomy" id="36881"/>
    <lineage>
        <taxon>Eukaryota</taxon>
        <taxon>Viridiplantae</taxon>
        <taxon>Chlorophyta</taxon>
        <taxon>Pyramimonadophyceae</taxon>
        <taxon>Pyramimonadales</taxon>
        <taxon>Pyramimonadaceae</taxon>
        <taxon>Cymbomonas</taxon>
    </lineage>
</organism>